<feature type="domain" description="HECT" evidence="13">
    <location>
        <begin position="336"/>
        <end position="669"/>
    </location>
</feature>
<dbReference type="GO" id="GO:0008270">
    <property type="term" value="F:zinc ion binding"/>
    <property type="evidence" value="ECO:0007669"/>
    <property type="project" value="UniProtKB-KW"/>
</dbReference>
<evidence type="ECO:0000313" key="16">
    <source>
        <dbReference type="Proteomes" id="UP000332933"/>
    </source>
</evidence>
<evidence type="ECO:0000256" key="1">
    <source>
        <dbReference type="ARBA" id="ARBA00000885"/>
    </source>
</evidence>
<protein>
    <recommendedName>
        <fullName evidence="3">HECT-type E3 ubiquitin transferase</fullName>
        <ecNumber evidence="3">2.3.2.26</ecNumber>
    </recommendedName>
</protein>
<keyword evidence="11" id="KW-0472">Membrane</keyword>
<dbReference type="GO" id="GO:0006511">
    <property type="term" value="P:ubiquitin-dependent protein catabolic process"/>
    <property type="evidence" value="ECO:0007669"/>
    <property type="project" value="TreeGrafter"/>
</dbReference>
<dbReference type="SUPFAM" id="SSF56204">
    <property type="entry name" value="Hect, E3 ligase catalytic domain"/>
    <property type="match status" value="1"/>
</dbReference>
<keyword evidence="8" id="KW-0862">Zinc</keyword>
<keyword evidence="11" id="KW-1133">Transmembrane helix</keyword>
<dbReference type="GO" id="GO:0061630">
    <property type="term" value="F:ubiquitin protein ligase activity"/>
    <property type="evidence" value="ECO:0007669"/>
    <property type="project" value="UniProtKB-EC"/>
</dbReference>
<keyword evidence="6 10" id="KW-0863">Zinc-finger</keyword>
<name>A0A485LSX4_9STRA</name>
<keyword evidence="5" id="KW-0479">Metal-binding</keyword>
<dbReference type="InterPro" id="IPR050409">
    <property type="entry name" value="E3_ubiq-protein_ligase"/>
</dbReference>
<dbReference type="PROSITE" id="PS50237">
    <property type="entry name" value="HECT"/>
    <property type="match status" value="1"/>
</dbReference>
<keyword evidence="11" id="KW-0812">Transmembrane</keyword>
<keyword evidence="4" id="KW-0808">Transferase</keyword>
<evidence type="ECO:0000259" key="13">
    <source>
        <dbReference type="PROSITE" id="PS50237"/>
    </source>
</evidence>
<dbReference type="PANTHER" id="PTHR11254">
    <property type="entry name" value="HECT DOMAIN UBIQUITIN-PROTEIN LIGASE"/>
    <property type="match status" value="1"/>
</dbReference>
<feature type="domain" description="RanBP2-type" evidence="12">
    <location>
        <begin position="151"/>
        <end position="180"/>
    </location>
</feature>
<dbReference type="PROSITE" id="PS01358">
    <property type="entry name" value="ZF_RANBP2_1"/>
    <property type="match status" value="1"/>
</dbReference>
<keyword evidence="7 9" id="KW-0833">Ubl conjugation pathway</keyword>
<dbReference type="InterPro" id="IPR035983">
    <property type="entry name" value="Hect_E3_ubiquitin_ligase"/>
</dbReference>
<sequence>MTTSTPSTTPQRMSTSIVNATIWPSPSPPNLTLTRLPPSYNYTANNGTRFPTPSSSRGCTLYYNSTNSNNSVAFPSYNCNNYYYTAAGLAAYAINFIPIAFAAVFLWAFYTWYRRRNDQAAEVAAHPLLPNEYVGHLHGLKRDALEDPALEAEKWACGICAFRNGKDLIECVLCHTSRMVFLLTAPEFEHTEGVIAMQQLNDKQRSASLRKQWQRGLDASTQQPVWHMNETLATPGPFYVFAKSAATDAAANLDKNTNLLLALVPWTQDLQLESVLGEPIPAWWIPHLEQLASLSFSLKYSWLLQQMAGSYRGYFKLSVYRTNLFRESIQLLQRIPDDQLCSMTKISLLGESGIDAGGVTREWYTLLTLAILDPSHGLFIANKADQSLFINPNSVKEYGRQNLDAYHAIGRLLGKAIVDGQVLPFQFSVPLFKALLGYPVSIEDIRYLDPVVYSSLVFVRDCTSDVAELALTFSATLDGTTEVDLVPNGRAIEVTCANKAEYIERMVQYLLFDRVAPQLEKMVQGLYDVLPQELLMPFDYKELELVLCGFADIDVDDWKRSTNVTEDLKVVAEWFWDIVFGLTSAERAKLLQFTTGSSRVTLQGFKGMTSYDGKLCPFTLYGIPYTKGALPKVHSCFNRIDLPIYPTAKLLREGVLVLLQTEFAEFTIA</sequence>
<dbReference type="Gene3D" id="3.30.2410.10">
    <property type="entry name" value="Hect, E3 ligase catalytic domain"/>
    <property type="match status" value="1"/>
</dbReference>
<proteinExistence type="predicted"/>
<dbReference type="SMART" id="SM00119">
    <property type="entry name" value="HECTc"/>
    <property type="match status" value="1"/>
</dbReference>
<dbReference type="PROSITE" id="PS50199">
    <property type="entry name" value="ZF_RANBP2_2"/>
    <property type="match status" value="1"/>
</dbReference>
<organism evidence="15 16">
    <name type="scientific">Aphanomyces stellatus</name>
    <dbReference type="NCBI Taxonomy" id="120398"/>
    <lineage>
        <taxon>Eukaryota</taxon>
        <taxon>Sar</taxon>
        <taxon>Stramenopiles</taxon>
        <taxon>Oomycota</taxon>
        <taxon>Saprolegniomycetes</taxon>
        <taxon>Saprolegniales</taxon>
        <taxon>Verrucalvaceae</taxon>
        <taxon>Aphanomyces</taxon>
    </lineage>
</organism>
<reference evidence="14" key="2">
    <citation type="submission" date="2019-06" db="EMBL/GenBank/DDBJ databases">
        <title>Genomics analysis of Aphanomyces spp. identifies a new class of oomycete effector associated with host adaptation.</title>
        <authorList>
            <person name="Gaulin E."/>
        </authorList>
    </citation>
    <scope>NUCLEOTIDE SEQUENCE</scope>
    <source>
        <strain evidence="14">CBS 578.67</strain>
    </source>
</reference>
<evidence type="ECO:0000256" key="10">
    <source>
        <dbReference type="PROSITE-ProRule" id="PRU00322"/>
    </source>
</evidence>
<evidence type="ECO:0000256" key="4">
    <source>
        <dbReference type="ARBA" id="ARBA00022679"/>
    </source>
</evidence>
<feature type="transmembrane region" description="Helical" evidence="11">
    <location>
        <begin position="82"/>
        <end position="110"/>
    </location>
</feature>
<dbReference type="CDD" id="cd00078">
    <property type="entry name" value="HECTc"/>
    <property type="match status" value="1"/>
</dbReference>
<comment type="catalytic activity">
    <reaction evidence="1">
        <text>S-ubiquitinyl-[E2 ubiquitin-conjugating enzyme]-L-cysteine + [acceptor protein]-L-lysine = [E2 ubiquitin-conjugating enzyme]-L-cysteine + N(6)-ubiquitinyl-[acceptor protein]-L-lysine.</text>
        <dbReference type="EC" id="2.3.2.26"/>
    </reaction>
</comment>
<dbReference type="EC" id="2.3.2.26" evidence="3"/>
<keyword evidence="16" id="KW-1185">Reference proteome</keyword>
<dbReference type="Gene3D" id="3.30.2160.10">
    <property type="entry name" value="Hect, E3 ligase catalytic domain"/>
    <property type="match status" value="1"/>
</dbReference>
<dbReference type="Gene3D" id="3.90.1750.10">
    <property type="entry name" value="Hect, E3 ligase catalytic domains"/>
    <property type="match status" value="1"/>
</dbReference>
<dbReference type="EMBL" id="VJMH01007520">
    <property type="protein sequence ID" value="KAF0682569.1"/>
    <property type="molecule type" value="Genomic_DNA"/>
</dbReference>
<evidence type="ECO:0000313" key="15">
    <source>
        <dbReference type="EMBL" id="VFU01939.1"/>
    </source>
</evidence>
<dbReference type="FunFam" id="3.30.2410.10:FF:000009">
    <property type="entry name" value="Probable E3 ubiquitin-protein ligase HECTD2"/>
    <property type="match status" value="1"/>
</dbReference>
<dbReference type="Pfam" id="PF00632">
    <property type="entry name" value="HECT"/>
    <property type="match status" value="1"/>
</dbReference>
<accession>A0A485LSX4</accession>
<dbReference type="EMBL" id="CAADRA010007546">
    <property type="protein sequence ID" value="VFU01939.1"/>
    <property type="molecule type" value="Genomic_DNA"/>
</dbReference>
<dbReference type="PANTHER" id="PTHR11254:SF440">
    <property type="entry name" value="E3 UBIQUITIN-PROTEIN LIGASE NEDD-4"/>
    <property type="match status" value="1"/>
</dbReference>
<evidence type="ECO:0000256" key="9">
    <source>
        <dbReference type="PROSITE-ProRule" id="PRU00104"/>
    </source>
</evidence>
<dbReference type="GO" id="GO:0016567">
    <property type="term" value="P:protein ubiquitination"/>
    <property type="evidence" value="ECO:0007669"/>
    <property type="project" value="TreeGrafter"/>
</dbReference>
<evidence type="ECO:0000256" key="8">
    <source>
        <dbReference type="ARBA" id="ARBA00022833"/>
    </source>
</evidence>
<evidence type="ECO:0000259" key="12">
    <source>
        <dbReference type="PROSITE" id="PS50199"/>
    </source>
</evidence>
<evidence type="ECO:0000256" key="2">
    <source>
        <dbReference type="ARBA" id="ARBA00004906"/>
    </source>
</evidence>
<dbReference type="InterPro" id="IPR001876">
    <property type="entry name" value="Znf_RanBP2"/>
</dbReference>
<dbReference type="GO" id="GO:0005737">
    <property type="term" value="C:cytoplasm"/>
    <property type="evidence" value="ECO:0007669"/>
    <property type="project" value="TreeGrafter"/>
</dbReference>
<evidence type="ECO:0000256" key="3">
    <source>
        <dbReference type="ARBA" id="ARBA00012485"/>
    </source>
</evidence>
<dbReference type="AlphaFoldDB" id="A0A485LSX4"/>
<feature type="active site" description="Glycyl thioester intermediate" evidence="9">
    <location>
        <position position="636"/>
    </location>
</feature>
<dbReference type="OrthoDB" id="423283at2759"/>
<dbReference type="Proteomes" id="UP000332933">
    <property type="component" value="Unassembled WGS sequence"/>
</dbReference>
<evidence type="ECO:0000313" key="14">
    <source>
        <dbReference type="EMBL" id="KAF0682569.1"/>
    </source>
</evidence>
<evidence type="ECO:0000256" key="7">
    <source>
        <dbReference type="ARBA" id="ARBA00022786"/>
    </source>
</evidence>
<comment type="pathway">
    <text evidence="2">Protein modification; protein ubiquitination.</text>
</comment>
<gene>
    <name evidence="15" type="primary">Aste57867_25314</name>
    <name evidence="14" type="ORF">As57867_025236</name>
    <name evidence="15" type="ORF">ASTE57867_25314</name>
</gene>
<evidence type="ECO:0000256" key="6">
    <source>
        <dbReference type="ARBA" id="ARBA00022771"/>
    </source>
</evidence>
<dbReference type="InterPro" id="IPR000569">
    <property type="entry name" value="HECT_dom"/>
</dbReference>
<evidence type="ECO:0000256" key="5">
    <source>
        <dbReference type="ARBA" id="ARBA00022723"/>
    </source>
</evidence>
<evidence type="ECO:0000256" key="11">
    <source>
        <dbReference type="SAM" id="Phobius"/>
    </source>
</evidence>
<reference evidence="15 16" key="1">
    <citation type="submission" date="2019-03" db="EMBL/GenBank/DDBJ databases">
        <authorList>
            <person name="Gaulin E."/>
            <person name="Dumas B."/>
        </authorList>
    </citation>
    <scope>NUCLEOTIDE SEQUENCE [LARGE SCALE GENOMIC DNA]</scope>
    <source>
        <strain evidence="15">CBS 568.67</strain>
    </source>
</reference>